<proteinExistence type="predicted"/>
<evidence type="ECO:0000313" key="3">
    <source>
        <dbReference type="EMBL" id="KAF2402427.1"/>
    </source>
</evidence>
<dbReference type="PANTHER" id="PTHR48081:SF8">
    <property type="entry name" value="ALPHA_BETA HYDROLASE FOLD-3 DOMAIN-CONTAINING PROTEIN-RELATED"/>
    <property type="match status" value="1"/>
</dbReference>
<organism evidence="3 4">
    <name type="scientific">Trichodelitschia bisporula</name>
    <dbReference type="NCBI Taxonomy" id="703511"/>
    <lineage>
        <taxon>Eukaryota</taxon>
        <taxon>Fungi</taxon>
        <taxon>Dikarya</taxon>
        <taxon>Ascomycota</taxon>
        <taxon>Pezizomycotina</taxon>
        <taxon>Dothideomycetes</taxon>
        <taxon>Dothideomycetes incertae sedis</taxon>
        <taxon>Phaeotrichales</taxon>
        <taxon>Phaeotrichaceae</taxon>
        <taxon>Trichodelitschia</taxon>
    </lineage>
</organism>
<dbReference type="SUPFAM" id="SSF53474">
    <property type="entry name" value="alpha/beta-Hydrolases"/>
    <property type="match status" value="1"/>
</dbReference>
<keyword evidence="1 3" id="KW-0378">Hydrolase</keyword>
<dbReference type="Pfam" id="PF07859">
    <property type="entry name" value="Abhydrolase_3"/>
    <property type="match status" value="1"/>
</dbReference>
<dbReference type="GO" id="GO:0016787">
    <property type="term" value="F:hydrolase activity"/>
    <property type="evidence" value="ECO:0007669"/>
    <property type="project" value="UniProtKB-KW"/>
</dbReference>
<keyword evidence="4" id="KW-1185">Reference proteome</keyword>
<dbReference type="InterPro" id="IPR050300">
    <property type="entry name" value="GDXG_lipolytic_enzyme"/>
</dbReference>
<dbReference type="Gene3D" id="3.40.50.1820">
    <property type="entry name" value="alpha/beta hydrolase"/>
    <property type="match status" value="1"/>
</dbReference>
<dbReference type="OrthoDB" id="408631at2759"/>
<protein>
    <submittedName>
        <fullName evidence="3">Alpha/beta-hydrolase</fullName>
    </submittedName>
</protein>
<evidence type="ECO:0000256" key="1">
    <source>
        <dbReference type="ARBA" id="ARBA00022801"/>
    </source>
</evidence>
<dbReference type="EMBL" id="ML996691">
    <property type="protein sequence ID" value="KAF2402427.1"/>
    <property type="molecule type" value="Genomic_DNA"/>
</dbReference>
<feature type="domain" description="Alpha/beta hydrolase fold-3" evidence="2">
    <location>
        <begin position="87"/>
        <end position="297"/>
    </location>
</feature>
<evidence type="ECO:0000259" key="2">
    <source>
        <dbReference type="Pfam" id="PF07859"/>
    </source>
</evidence>
<sequence length="327" mass="35770">MAGFISTVALWFRPARDALFAPSMPFAYRWRLLLLQPLVFLTYAIHCLPNIFNRAYSVRTIPTGSNRSVRALVFRPPSKGRRCPLHLDFHGGAFLGGLPEYGIAFLSRLAIETGAVVVSTQYRCAPVHPFPAAVDDAEFVLVWLQENAEKEFGADPSCITVSGFSAGGNLALAAALGKGVKAYVGFYAAIDLRIPPWEKPKPPGFPAKDPLAVLLPLMDAYGAGGRVAHAKSPRFSPIIAAVDDLPDDMLFVIPAVDVLQHEQLAFVKRVRSELEARGETGRRVEGVVFDGMIHGWMELPGVFPAEKKRALDLAVMFLKETQAKHGY</sequence>
<dbReference type="Proteomes" id="UP000799640">
    <property type="component" value="Unassembled WGS sequence"/>
</dbReference>
<dbReference type="AlphaFoldDB" id="A0A6G1I2Z2"/>
<evidence type="ECO:0000313" key="4">
    <source>
        <dbReference type="Proteomes" id="UP000799640"/>
    </source>
</evidence>
<dbReference type="PANTHER" id="PTHR48081">
    <property type="entry name" value="AB HYDROLASE SUPERFAMILY PROTEIN C4A8.06C"/>
    <property type="match status" value="1"/>
</dbReference>
<accession>A0A6G1I2Z2</accession>
<reference evidence="3" key="1">
    <citation type="journal article" date="2020" name="Stud. Mycol.">
        <title>101 Dothideomycetes genomes: a test case for predicting lifestyles and emergence of pathogens.</title>
        <authorList>
            <person name="Haridas S."/>
            <person name="Albert R."/>
            <person name="Binder M."/>
            <person name="Bloem J."/>
            <person name="Labutti K."/>
            <person name="Salamov A."/>
            <person name="Andreopoulos B."/>
            <person name="Baker S."/>
            <person name="Barry K."/>
            <person name="Bills G."/>
            <person name="Bluhm B."/>
            <person name="Cannon C."/>
            <person name="Castanera R."/>
            <person name="Culley D."/>
            <person name="Daum C."/>
            <person name="Ezra D."/>
            <person name="Gonzalez J."/>
            <person name="Henrissat B."/>
            <person name="Kuo A."/>
            <person name="Liang C."/>
            <person name="Lipzen A."/>
            <person name="Lutzoni F."/>
            <person name="Magnuson J."/>
            <person name="Mondo S."/>
            <person name="Nolan M."/>
            <person name="Ohm R."/>
            <person name="Pangilinan J."/>
            <person name="Park H.-J."/>
            <person name="Ramirez L."/>
            <person name="Alfaro M."/>
            <person name="Sun H."/>
            <person name="Tritt A."/>
            <person name="Yoshinaga Y."/>
            <person name="Zwiers L.-H."/>
            <person name="Turgeon B."/>
            <person name="Goodwin S."/>
            <person name="Spatafora J."/>
            <person name="Crous P."/>
            <person name="Grigoriev I."/>
        </authorList>
    </citation>
    <scope>NUCLEOTIDE SEQUENCE</scope>
    <source>
        <strain evidence="3">CBS 262.69</strain>
    </source>
</reference>
<gene>
    <name evidence="3" type="ORF">EJ06DRAFT_580687</name>
</gene>
<dbReference type="InterPro" id="IPR029058">
    <property type="entry name" value="AB_hydrolase_fold"/>
</dbReference>
<dbReference type="InterPro" id="IPR013094">
    <property type="entry name" value="AB_hydrolase_3"/>
</dbReference>
<name>A0A6G1I2Z2_9PEZI</name>